<dbReference type="InterPro" id="IPR001650">
    <property type="entry name" value="Helicase_C-like"/>
</dbReference>
<evidence type="ECO:0000256" key="4">
    <source>
        <dbReference type="ARBA" id="ARBA00022840"/>
    </source>
</evidence>
<dbReference type="PANTHER" id="PTHR13710:SF84">
    <property type="entry name" value="ATP-DEPENDENT DNA HELICASE RECS-RELATED"/>
    <property type="match status" value="1"/>
</dbReference>
<accession>A0A1H9EH21</accession>
<keyword evidence="2" id="KW-0378">Hydrolase</keyword>
<dbReference type="PROSITE" id="PS00690">
    <property type="entry name" value="DEAH_ATP_HELICASE"/>
    <property type="match status" value="1"/>
</dbReference>
<keyword evidence="1" id="KW-0547">Nucleotide-binding</keyword>
<dbReference type="Proteomes" id="UP000198733">
    <property type="component" value="Unassembled WGS sequence"/>
</dbReference>
<evidence type="ECO:0000259" key="7">
    <source>
        <dbReference type="PROSITE" id="PS51194"/>
    </source>
</evidence>
<feature type="domain" description="Helicase C-terminal" evidence="7">
    <location>
        <begin position="217"/>
        <end position="369"/>
    </location>
</feature>
<comment type="caution">
    <text evidence="8">The sequence shown here is derived from an EMBL/GenBank/DDBJ whole genome shotgun (WGS) entry which is preliminary data.</text>
</comment>
<dbReference type="InterPro" id="IPR004589">
    <property type="entry name" value="DNA_helicase_ATP-dep_RecQ"/>
</dbReference>
<evidence type="ECO:0000256" key="2">
    <source>
        <dbReference type="ARBA" id="ARBA00022801"/>
    </source>
</evidence>
<dbReference type="CDD" id="cd17920">
    <property type="entry name" value="DEXHc_RecQ"/>
    <property type="match status" value="1"/>
</dbReference>
<evidence type="ECO:0000256" key="5">
    <source>
        <dbReference type="ARBA" id="ARBA00023125"/>
    </source>
</evidence>
<keyword evidence="5" id="KW-0238">DNA-binding</keyword>
<keyword evidence="3 8" id="KW-0347">Helicase</keyword>
<dbReference type="PROSITE" id="PS51194">
    <property type="entry name" value="HELICASE_CTER"/>
    <property type="match status" value="1"/>
</dbReference>
<proteinExistence type="predicted"/>
<evidence type="ECO:0000256" key="3">
    <source>
        <dbReference type="ARBA" id="ARBA00022806"/>
    </source>
</evidence>
<protein>
    <submittedName>
        <fullName evidence="8">ATP-dependent DNA helicase RecQ</fullName>
    </submittedName>
</protein>
<name>A0A1H9EH21_9BACI</name>
<dbReference type="NCBIfam" id="TIGR00614">
    <property type="entry name" value="recQ_fam"/>
    <property type="match status" value="1"/>
</dbReference>
<organism evidence="8 9">
    <name type="scientific">Virgibacillus subterraneus</name>
    <dbReference type="NCBI Taxonomy" id="621109"/>
    <lineage>
        <taxon>Bacteria</taxon>
        <taxon>Bacillati</taxon>
        <taxon>Bacillota</taxon>
        <taxon>Bacilli</taxon>
        <taxon>Bacillales</taxon>
        <taxon>Bacillaceae</taxon>
        <taxon>Virgibacillus</taxon>
    </lineage>
</organism>
<evidence type="ECO:0000313" key="9">
    <source>
        <dbReference type="Proteomes" id="UP000198733"/>
    </source>
</evidence>
<evidence type="ECO:0000259" key="6">
    <source>
        <dbReference type="PROSITE" id="PS51192"/>
    </source>
</evidence>
<dbReference type="EMBL" id="FOEH01000002">
    <property type="protein sequence ID" value="SEQ24837.1"/>
    <property type="molecule type" value="Genomic_DNA"/>
</dbReference>
<dbReference type="SMART" id="SM00487">
    <property type="entry name" value="DEXDc"/>
    <property type="match status" value="1"/>
</dbReference>
<dbReference type="Gene3D" id="3.40.50.300">
    <property type="entry name" value="P-loop containing nucleotide triphosphate hydrolases"/>
    <property type="match status" value="2"/>
</dbReference>
<dbReference type="InterPro" id="IPR011545">
    <property type="entry name" value="DEAD/DEAH_box_helicase_dom"/>
</dbReference>
<keyword evidence="9" id="KW-1185">Reference proteome</keyword>
<dbReference type="InterPro" id="IPR014001">
    <property type="entry name" value="Helicase_ATP-bd"/>
</dbReference>
<dbReference type="Pfam" id="PF00271">
    <property type="entry name" value="Helicase_C"/>
    <property type="match status" value="1"/>
</dbReference>
<dbReference type="SUPFAM" id="SSF52540">
    <property type="entry name" value="P-loop containing nucleoside triphosphate hydrolases"/>
    <property type="match status" value="1"/>
</dbReference>
<gene>
    <name evidence="8" type="ORF">SAMN05216232_2025</name>
</gene>
<reference evidence="8 9" key="1">
    <citation type="submission" date="2016-10" db="EMBL/GenBank/DDBJ databases">
        <authorList>
            <person name="Varghese N."/>
            <person name="Submissions S."/>
        </authorList>
    </citation>
    <scope>NUCLEOTIDE SEQUENCE [LARGE SCALE GENOMIC DNA]</scope>
    <source>
        <strain evidence="8 9">CGMCC 1.7734</strain>
    </source>
</reference>
<dbReference type="SMART" id="SM00490">
    <property type="entry name" value="HELICc"/>
    <property type="match status" value="1"/>
</dbReference>
<evidence type="ECO:0000313" key="8">
    <source>
        <dbReference type="EMBL" id="SEQ24837.1"/>
    </source>
</evidence>
<dbReference type="PANTHER" id="PTHR13710">
    <property type="entry name" value="DNA HELICASE RECQ FAMILY MEMBER"/>
    <property type="match status" value="1"/>
</dbReference>
<evidence type="ECO:0000256" key="1">
    <source>
        <dbReference type="ARBA" id="ARBA00022741"/>
    </source>
</evidence>
<keyword evidence="4" id="KW-0067">ATP-binding</keyword>
<dbReference type="Pfam" id="PF00270">
    <property type="entry name" value="DEAD"/>
    <property type="match status" value="1"/>
</dbReference>
<dbReference type="PROSITE" id="PS51192">
    <property type="entry name" value="HELICASE_ATP_BIND_1"/>
    <property type="match status" value="1"/>
</dbReference>
<sequence>MSVNILKSQLFNQFNITSFREGQEEIINDVMHGKDVLGILPTGSGKSLCYQLPATIMEGVTIVVSPLISLMQDQVKQLKSTGFKSVIALNSFLEPKEKRRAFEHLNEYKLIYISPEFLQQSQIIDYLKNIKISLFVVDEAHCISQWGHEFRPDYLRLGSILEKVNNPTVLALSATATKEVQEDIIYSLNRPNIQKHIYPMDRENISFTVQKVNRDIEKKEIIINLLKSHRVPTLIYFSSKRKTEEIAAFLSENVPSHRTAFYHGDMDQLDRITIQQQFMNDQIDVICCTSAFGMGINKHNIRLVLHYHFPLQIESYIQEIGRAGRDGESSVSLLLYTSGDELIPNAIIGNELPSVETLDTIFMNLYRLYLKSPKFLSYQDMQEKLQLNETEWRFLHYQMEKHGMIKGNKIIYQRDIWNKALLNISDLIKKRNLLKEQKLKEIISWIHEEECLRKHLYKSFQINYKSPLYGCCSNCGFTINEWNAKQTEVNHATHNWENKLRNLLLNGVQNG</sequence>
<dbReference type="GO" id="GO:0004386">
    <property type="term" value="F:helicase activity"/>
    <property type="evidence" value="ECO:0007669"/>
    <property type="project" value="UniProtKB-KW"/>
</dbReference>
<dbReference type="InterPro" id="IPR002464">
    <property type="entry name" value="DNA/RNA_helicase_DEAH_CS"/>
</dbReference>
<feature type="domain" description="Helicase ATP-binding" evidence="6">
    <location>
        <begin position="27"/>
        <end position="194"/>
    </location>
</feature>
<dbReference type="InterPro" id="IPR027417">
    <property type="entry name" value="P-loop_NTPase"/>
</dbReference>